<dbReference type="PIRSF" id="PIRSF004848">
    <property type="entry name" value="YBL036c_PLPDEIII"/>
    <property type="match status" value="1"/>
</dbReference>
<dbReference type="AlphaFoldDB" id="A0A1I4AUQ3"/>
<dbReference type="Gene3D" id="3.20.20.10">
    <property type="entry name" value="Alanine racemase"/>
    <property type="match status" value="1"/>
</dbReference>
<dbReference type="EMBL" id="FOSH01000016">
    <property type="protein sequence ID" value="SFK60043.1"/>
    <property type="molecule type" value="Genomic_DNA"/>
</dbReference>
<dbReference type="Proteomes" id="UP000198924">
    <property type="component" value="Unassembled WGS sequence"/>
</dbReference>
<dbReference type="PANTHER" id="PTHR10146:SF14">
    <property type="entry name" value="PYRIDOXAL PHOSPHATE HOMEOSTASIS PROTEIN"/>
    <property type="match status" value="1"/>
</dbReference>
<dbReference type="SUPFAM" id="SSF51419">
    <property type="entry name" value="PLP-binding barrel"/>
    <property type="match status" value="1"/>
</dbReference>
<evidence type="ECO:0000256" key="3">
    <source>
        <dbReference type="PIRSR" id="PIRSR004848-1"/>
    </source>
</evidence>
<dbReference type="FunFam" id="3.20.20.10:FF:000018">
    <property type="entry name" value="Pyridoxal phosphate homeostasis protein"/>
    <property type="match status" value="1"/>
</dbReference>
<dbReference type="Pfam" id="PF01168">
    <property type="entry name" value="Ala_racemase_N"/>
    <property type="match status" value="1"/>
</dbReference>
<evidence type="ECO:0000313" key="7">
    <source>
        <dbReference type="Proteomes" id="UP000198924"/>
    </source>
</evidence>
<dbReference type="CDD" id="cd06824">
    <property type="entry name" value="PLPDE_III_Yggs_like"/>
    <property type="match status" value="1"/>
</dbReference>
<evidence type="ECO:0000313" key="6">
    <source>
        <dbReference type="EMBL" id="SFK60043.1"/>
    </source>
</evidence>
<dbReference type="PANTHER" id="PTHR10146">
    <property type="entry name" value="PROLINE SYNTHETASE CO-TRANSCRIBED BACTERIAL HOMOLOG PROTEIN"/>
    <property type="match status" value="1"/>
</dbReference>
<dbReference type="InterPro" id="IPR001608">
    <property type="entry name" value="Ala_racemase_N"/>
</dbReference>
<name>A0A1I4AUQ3_9GAMM</name>
<gene>
    <name evidence="6" type="ORF">SAMN04488079_11612</name>
</gene>
<dbReference type="HAMAP" id="MF_02087">
    <property type="entry name" value="PLP_homeostasis"/>
    <property type="match status" value="1"/>
</dbReference>
<dbReference type="InterPro" id="IPR011078">
    <property type="entry name" value="PyrdxlP_homeostasis"/>
</dbReference>
<evidence type="ECO:0000256" key="2">
    <source>
        <dbReference type="HAMAP-Rule" id="MF_02087"/>
    </source>
</evidence>
<feature type="domain" description="Alanine racemase N-terminal" evidence="5">
    <location>
        <begin position="20"/>
        <end position="226"/>
    </location>
</feature>
<dbReference type="InterPro" id="IPR029066">
    <property type="entry name" value="PLP-binding_barrel"/>
</dbReference>
<organism evidence="6 7">
    <name type="scientific">Methylophaga sulfidovorans</name>
    <dbReference type="NCBI Taxonomy" id="45496"/>
    <lineage>
        <taxon>Bacteria</taxon>
        <taxon>Pseudomonadati</taxon>
        <taxon>Pseudomonadota</taxon>
        <taxon>Gammaproteobacteria</taxon>
        <taxon>Thiotrichales</taxon>
        <taxon>Piscirickettsiaceae</taxon>
        <taxon>Methylophaga</taxon>
    </lineage>
</organism>
<reference evidence="7" key="1">
    <citation type="submission" date="2016-10" db="EMBL/GenBank/DDBJ databases">
        <authorList>
            <person name="Varghese N."/>
            <person name="Submissions S."/>
        </authorList>
    </citation>
    <scope>NUCLEOTIDE SEQUENCE [LARGE SCALE GENOMIC DNA]</scope>
    <source>
        <strain evidence="7">DSM 11578</strain>
    </source>
</reference>
<dbReference type="PROSITE" id="PS01211">
    <property type="entry name" value="UPF0001"/>
    <property type="match status" value="1"/>
</dbReference>
<evidence type="ECO:0000256" key="4">
    <source>
        <dbReference type="RuleBase" id="RU004514"/>
    </source>
</evidence>
<comment type="cofactor">
    <cofactor evidence="3">
        <name>pyridoxal 5'-phosphate</name>
        <dbReference type="ChEBI" id="CHEBI:597326"/>
    </cofactor>
</comment>
<keyword evidence="7" id="KW-1185">Reference proteome</keyword>
<feature type="modified residue" description="N6-(pyridoxal phosphate)lysine" evidence="2 3">
    <location>
        <position position="36"/>
    </location>
</feature>
<protein>
    <recommendedName>
        <fullName evidence="2">Pyridoxal phosphate homeostasis protein</fullName>
        <shortName evidence="2">PLP homeostasis protein</shortName>
    </recommendedName>
</protein>
<comment type="function">
    <text evidence="2">Pyridoxal 5'-phosphate (PLP)-binding protein, which is involved in PLP homeostasis.</text>
</comment>
<sequence length="229" mass="25769">MTDVKKRFQQIHHEISTSVSAAQREPQTVQLLAVSKTWPADALREVAALGQRQFGENYLQEALDKIEALADLNLEWHFIGPIQSNKTRDIAGHFDWVQSLDREKIARRLHEHRPDSLAPLNVCIQINIDEEDSKSGTSADNLLTLADYIASLDKLCLRGLMVIPAPKQSVEEEKASFSRAYELFQQLRQKYPQVDTLSMGMSSDMSTAIACGSTMVRIGTALFGQRDKR</sequence>
<dbReference type="RefSeq" id="WP_091715130.1">
    <property type="nucleotide sequence ID" value="NZ_FOSH01000016.1"/>
</dbReference>
<dbReference type="OrthoDB" id="9804072at2"/>
<dbReference type="STRING" id="45496.SAMN04488079_11612"/>
<accession>A0A1I4AUQ3</accession>
<comment type="similarity">
    <text evidence="2 4">Belongs to the pyridoxal phosphate-binding protein YggS/PROSC family.</text>
</comment>
<dbReference type="NCBIfam" id="TIGR00044">
    <property type="entry name" value="YggS family pyridoxal phosphate-dependent enzyme"/>
    <property type="match status" value="1"/>
</dbReference>
<dbReference type="GO" id="GO:0030170">
    <property type="term" value="F:pyridoxal phosphate binding"/>
    <property type="evidence" value="ECO:0007669"/>
    <property type="project" value="UniProtKB-UniRule"/>
</dbReference>
<keyword evidence="1 2" id="KW-0663">Pyridoxal phosphate</keyword>
<evidence type="ECO:0000259" key="5">
    <source>
        <dbReference type="Pfam" id="PF01168"/>
    </source>
</evidence>
<proteinExistence type="inferred from homology"/>
<evidence type="ECO:0000256" key="1">
    <source>
        <dbReference type="ARBA" id="ARBA00022898"/>
    </source>
</evidence>